<dbReference type="EMBL" id="VMSO01000007">
    <property type="protein sequence ID" value="KAA8501626.1"/>
    <property type="molecule type" value="Genomic_DNA"/>
</dbReference>
<keyword evidence="1" id="KW-0472">Membrane</keyword>
<sequence>MNMKQVRLPQFHDRAESVWAQFLQALPVIVFFLIMFYSVIFFFGMEYTTIASLVTVIFQGNYKKRKVPTVPLISLLLQQLLLMC</sequence>
<dbReference type="AlphaFoldDB" id="A0A5M9I1H7"/>
<gene>
    <name evidence="2" type="ORF">FNY66_07070</name>
</gene>
<comment type="caution">
    <text evidence="2">The sequence shown here is derived from an EMBL/GenBank/DDBJ whole genome shotgun (WGS) entry which is preliminary data.</text>
</comment>
<keyword evidence="1" id="KW-1133">Transmembrane helix</keyword>
<reference evidence="2" key="1">
    <citation type="submission" date="2019-07" db="EMBL/GenBank/DDBJ databases">
        <authorList>
            <person name="Wongkuna S."/>
            <person name="Scaria J."/>
        </authorList>
    </citation>
    <scope>NUCLEOTIDE SEQUENCE [LARGE SCALE GENOMIC DNA]</scope>
    <source>
        <strain evidence="2">SW178</strain>
    </source>
</reference>
<dbReference type="RefSeq" id="WP_150310693.1">
    <property type="nucleotide sequence ID" value="NZ_VMSO01000007.1"/>
</dbReference>
<evidence type="ECO:0000256" key="1">
    <source>
        <dbReference type="SAM" id="Phobius"/>
    </source>
</evidence>
<accession>A0A5M9I1H7</accession>
<feature type="transmembrane region" description="Helical" evidence="1">
    <location>
        <begin position="20"/>
        <end position="43"/>
    </location>
</feature>
<proteinExistence type="predicted"/>
<protein>
    <submittedName>
        <fullName evidence="2">Uncharacterized protein</fullName>
    </submittedName>
</protein>
<dbReference type="Proteomes" id="UP000322025">
    <property type="component" value="Unassembled WGS sequence"/>
</dbReference>
<evidence type="ECO:0000313" key="3">
    <source>
        <dbReference type="Proteomes" id="UP000322025"/>
    </source>
</evidence>
<evidence type="ECO:0000313" key="2">
    <source>
        <dbReference type="EMBL" id="KAA8501626.1"/>
    </source>
</evidence>
<name>A0A5M9I1H7_9FIRM</name>
<organism evidence="2 3">
    <name type="scientific">Mediterraneibacter catenae</name>
    <dbReference type="NCBI Taxonomy" id="2594882"/>
    <lineage>
        <taxon>Bacteria</taxon>
        <taxon>Bacillati</taxon>
        <taxon>Bacillota</taxon>
        <taxon>Clostridia</taxon>
        <taxon>Lachnospirales</taxon>
        <taxon>Lachnospiraceae</taxon>
        <taxon>Mediterraneibacter</taxon>
    </lineage>
</organism>
<keyword evidence="3" id="KW-1185">Reference proteome</keyword>
<keyword evidence="1" id="KW-0812">Transmembrane</keyword>